<feature type="transmembrane region" description="Helical" evidence="1">
    <location>
        <begin position="226"/>
        <end position="244"/>
    </location>
</feature>
<comment type="caution">
    <text evidence="2">The sequence shown here is derived from an EMBL/GenBank/DDBJ whole genome shotgun (WGS) entry which is preliminary data.</text>
</comment>
<keyword evidence="1" id="KW-1133">Transmembrane helix</keyword>
<protein>
    <submittedName>
        <fullName evidence="2">Unnamed protein product</fullName>
    </submittedName>
</protein>
<dbReference type="Proteomes" id="UP001165121">
    <property type="component" value="Unassembled WGS sequence"/>
</dbReference>
<reference evidence="2" key="1">
    <citation type="submission" date="2023-04" db="EMBL/GenBank/DDBJ databases">
        <title>Phytophthora fragariaefolia NBRC 109709.</title>
        <authorList>
            <person name="Ichikawa N."/>
            <person name="Sato H."/>
            <person name="Tonouchi N."/>
        </authorList>
    </citation>
    <scope>NUCLEOTIDE SEQUENCE</scope>
    <source>
        <strain evidence="2">NBRC 109709</strain>
    </source>
</reference>
<gene>
    <name evidence="2" type="ORF">Pfra01_000161700</name>
</gene>
<proteinExistence type="predicted"/>
<keyword evidence="1" id="KW-0472">Membrane</keyword>
<evidence type="ECO:0000313" key="2">
    <source>
        <dbReference type="EMBL" id="GMF18446.1"/>
    </source>
</evidence>
<accession>A0A9W6TRS3</accession>
<keyword evidence="1" id="KW-0812">Transmembrane</keyword>
<name>A0A9W6TRS3_9STRA</name>
<dbReference type="EMBL" id="BSXT01000130">
    <property type="protein sequence ID" value="GMF18446.1"/>
    <property type="molecule type" value="Genomic_DNA"/>
</dbReference>
<dbReference type="OrthoDB" id="6372431at2759"/>
<dbReference type="Gene3D" id="3.30.420.150">
    <property type="entry name" value="Exopolyphosphatase. Domain 2"/>
    <property type="match status" value="1"/>
</dbReference>
<dbReference type="AlphaFoldDB" id="A0A9W6TRS3"/>
<keyword evidence="3" id="KW-1185">Reference proteome</keyword>
<organism evidence="2 3">
    <name type="scientific">Phytophthora fragariaefolia</name>
    <dbReference type="NCBI Taxonomy" id="1490495"/>
    <lineage>
        <taxon>Eukaryota</taxon>
        <taxon>Sar</taxon>
        <taxon>Stramenopiles</taxon>
        <taxon>Oomycota</taxon>
        <taxon>Peronosporomycetes</taxon>
        <taxon>Peronosporales</taxon>
        <taxon>Peronosporaceae</taxon>
        <taxon>Phytophthora</taxon>
    </lineage>
</organism>
<evidence type="ECO:0000313" key="3">
    <source>
        <dbReference type="Proteomes" id="UP001165121"/>
    </source>
</evidence>
<sequence length="288" mass="30907">MNVTVKGPGDAEKCMALLQSHVALSNANCPPQNYCFLGSTPQPQGFGSFYASGILREAVISSSQVLEYARSIEEGTALPQLQLPTPTLPSLRNAAKSLCALSYKSVAAALSPSDVSAKGSSSRVSTVENEIEPPNALCLDLCYTVVILQQLGVQDADERVHFVEHFEKQPVLSRHGSEANTGHTSPVELVAWLTGAFLYLEALQRKVTFSIESELLAEQLSAGLPLGWNMSLIVFVAAGVFLYLTTGRGVATKRAGRGPTGYRRVVNGAKAKYKDTTQSIVFVDDARE</sequence>
<evidence type="ECO:0000256" key="1">
    <source>
        <dbReference type="SAM" id="Phobius"/>
    </source>
</evidence>